<protein>
    <submittedName>
        <fullName evidence="1">Uncharacterized protein</fullName>
    </submittedName>
</protein>
<dbReference type="Proteomes" id="UP000235672">
    <property type="component" value="Unassembled WGS sequence"/>
</dbReference>
<dbReference type="AlphaFoldDB" id="A0A2J6PMT4"/>
<keyword evidence="2" id="KW-1185">Reference proteome</keyword>
<reference evidence="1 2" key="1">
    <citation type="submission" date="2016-05" db="EMBL/GenBank/DDBJ databases">
        <title>A degradative enzymes factory behind the ericoid mycorrhizal symbiosis.</title>
        <authorList>
            <consortium name="DOE Joint Genome Institute"/>
            <person name="Martino E."/>
            <person name="Morin E."/>
            <person name="Grelet G."/>
            <person name="Kuo A."/>
            <person name="Kohler A."/>
            <person name="Daghino S."/>
            <person name="Barry K."/>
            <person name="Choi C."/>
            <person name="Cichocki N."/>
            <person name="Clum A."/>
            <person name="Copeland A."/>
            <person name="Hainaut M."/>
            <person name="Haridas S."/>
            <person name="Labutti K."/>
            <person name="Lindquist E."/>
            <person name="Lipzen A."/>
            <person name="Khouja H.-R."/>
            <person name="Murat C."/>
            <person name="Ohm R."/>
            <person name="Olson A."/>
            <person name="Spatafora J."/>
            <person name="Veneault-Fourrey C."/>
            <person name="Henrissat B."/>
            <person name="Grigoriev I."/>
            <person name="Martin F."/>
            <person name="Perotto S."/>
        </authorList>
    </citation>
    <scope>NUCLEOTIDE SEQUENCE [LARGE SCALE GENOMIC DNA]</scope>
    <source>
        <strain evidence="1 2">UAMH 7357</strain>
    </source>
</reference>
<proteinExistence type="predicted"/>
<dbReference type="EMBL" id="KZ613514">
    <property type="protein sequence ID" value="PMD15335.1"/>
    <property type="molecule type" value="Genomic_DNA"/>
</dbReference>
<name>A0A2J6PMT4_9HELO</name>
<evidence type="ECO:0000313" key="2">
    <source>
        <dbReference type="Proteomes" id="UP000235672"/>
    </source>
</evidence>
<dbReference type="OrthoDB" id="3560047at2759"/>
<organism evidence="1 2">
    <name type="scientific">Hyaloscypha hepaticicola</name>
    <dbReference type="NCBI Taxonomy" id="2082293"/>
    <lineage>
        <taxon>Eukaryota</taxon>
        <taxon>Fungi</taxon>
        <taxon>Dikarya</taxon>
        <taxon>Ascomycota</taxon>
        <taxon>Pezizomycotina</taxon>
        <taxon>Leotiomycetes</taxon>
        <taxon>Helotiales</taxon>
        <taxon>Hyaloscyphaceae</taxon>
        <taxon>Hyaloscypha</taxon>
    </lineage>
</organism>
<sequence>MKFIGAFDHGVDQDDSENDRFTIHWKGPYDPRAITHAAKKGISYDHGGGSTYQLSRGSFLITGCLGGGTDMIKLQNENQAHDEIRAEHARDIEITTGTTDAAVCGWGLATRGQKLRSCAKSRALSTTKQAEQQIKKNQLQNALKNNPTSTETINQLKNVNTNLENIFKMELLNNSLSNWSWMRPSRIGIGRLVSQLRSM</sequence>
<accession>A0A2J6PMT4</accession>
<evidence type="ECO:0000313" key="1">
    <source>
        <dbReference type="EMBL" id="PMD15335.1"/>
    </source>
</evidence>
<gene>
    <name evidence="1" type="ORF">NA56DRAFT_663994</name>
</gene>